<evidence type="ECO:0000313" key="6">
    <source>
        <dbReference type="Proteomes" id="UP000217790"/>
    </source>
</evidence>
<dbReference type="PANTHER" id="PTHR10353:SF36">
    <property type="entry name" value="LP05116P"/>
    <property type="match status" value="1"/>
</dbReference>
<name>A0A2H3DFG2_ARMGA</name>
<dbReference type="EMBL" id="KZ293668">
    <property type="protein sequence ID" value="PBK89598.1"/>
    <property type="molecule type" value="Genomic_DNA"/>
</dbReference>
<dbReference type="GO" id="GO:0008422">
    <property type="term" value="F:beta-glucosidase activity"/>
    <property type="evidence" value="ECO:0007669"/>
    <property type="project" value="TreeGrafter"/>
</dbReference>
<organism evidence="5 6">
    <name type="scientific">Armillaria gallica</name>
    <name type="common">Bulbous honey fungus</name>
    <name type="synonym">Armillaria bulbosa</name>
    <dbReference type="NCBI Taxonomy" id="47427"/>
    <lineage>
        <taxon>Eukaryota</taxon>
        <taxon>Fungi</taxon>
        <taxon>Dikarya</taxon>
        <taxon>Basidiomycota</taxon>
        <taxon>Agaricomycotina</taxon>
        <taxon>Agaricomycetes</taxon>
        <taxon>Agaricomycetidae</taxon>
        <taxon>Agaricales</taxon>
        <taxon>Marasmiineae</taxon>
        <taxon>Physalacriaceae</taxon>
        <taxon>Armillaria</taxon>
    </lineage>
</organism>
<dbReference type="InterPro" id="IPR017853">
    <property type="entry name" value="GH"/>
</dbReference>
<comment type="similarity">
    <text evidence="1 4">Belongs to the glycosyl hydrolase 1 family.</text>
</comment>
<accession>A0A2H3DFG2</accession>
<dbReference type="Proteomes" id="UP000217790">
    <property type="component" value="Unassembled WGS sequence"/>
</dbReference>
<sequence length="67" mass="7544">MSVVPFGPSAISLPLMYLPQYAATVHWDVPLVLQSFYGGFTSPNIVDDYVNYAKTIFKAFNGRVKNW</sequence>
<keyword evidence="6" id="KW-1185">Reference proteome</keyword>
<dbReference type="SUPFAM" id="SSF51445">
    <property type="entry name" value="(Trans)glycosidases"/>
    <property type="match status" value="1"/>
</dbReference>
<dbReference type="InParanoid" id="A0A2H3DFG2"/>
<dbReference type="OrthoDB" id="2661705at2759"/>
<dbReference type="InterPro" id="IPR001360">
    <property type="entry name" value="Glyco_hydro_1"/>
</dbReference>
<reference evidence="6" key="1">
    <citation type="journal article" date="2017" name="Nat. Ecol. Evol.">
        <title>Genome expansion and lineage-specific genetic innovations in the forest pathogenic fungi Armillaria.</title>
        <authorList>
            <person name="Sipos G."/>
            <person name="Prasanna A.N."/>
            <person name="Walter M.C."/>
            <person name="O'Connor E."/>
            <person name="Balint B."/>
            <person name="Krizsan K."/>
            <person name="Kiss B."/>
            <person name="Hess J."/>
            <person name="Varga T."/>
            <person name="Slot J."/>
            <person name="Riley R."/>
            <person name="Boka B."/>
            <person name="Rigling D."/>
            <person name="Barry K."/>
            <person name="Lee J."/>
            <person name="Mihaltcheva S."/>
            <person name="LaButti K."/>
            <person name="Lipzen A."/>
            <person name="Waldron R."/>
            <person name="Moloney N.M."/>
            <person name="Sperisen C."/>
            <person name="Kredics L."/>
            <person name="Vagvoelgyi C."/>
            <person name="Patrignani A."/>
            <person name="Fitzpatrick D."/>
            <person name="Nagy I."/>
            <person name="Doyle S."/>
            <person name="Anderson J.B."/>
            <person name="Grigoriev I.V."/>
            <person name="Gueldener U."/>
            <person name="Muensterkoetter M."/>
            <person name="Nagy L.G."/>
        </authorList>
    </citation>
    <scope>NUCLEOTIDE SEQUENCE [LARGE SCALE GENOMIC DNA]</scope>
    <source>
        <strain evidence="6">Ar21-2</strain>
    </source>
</reference>
<dbReference type="Gene3D" id="3.20.20.80">
    <property type="entry name" value="Glycosidases"/>
    <property type="match status" value="1"/>
</dbReference>
<evidence type="ECO:0000256" key="2">
    <source>
        <dbReference type="ARBA" id="ARBA00022801"/>
    </source>
</evidence>
<dbReference type="STRING" id="47427.A0A2H3DFG2"/>
<evidence type="ECO:0000256" key="3">
    <source>
        <dbReference type="ARBA" id="ARBA00023295"/>
    </source>
</evidence>
<evidence type="ECO:0000256" key="1">
    <source>
        <dbReference type="ARBA" id="ARBA00010838"/>
    </source>
</evidence>
<dbReference type="PANTHER" id="PTHR10353">
    <property type="entry name" value="GLYCOSYL HYDROLASE"/>
    <property type="match status" value="1"/>
</dbReference>
<keyword evidence="3" id="KW-0326">Glycosidase</keyword>
<evidence type="ECO:0000256" key="4">
    <source>
        <dbReference type="RuleBase" id="RU003690"/>
    </source>
</evidence>
<evidence type="ECO:0000313" key="5">
    <source>
        <dbReference type="EMBL" id="PBK89598.1"/>
    </source>
</evidence>
<protein>
    <submittedName>
        <fullName evidence="5">Uncharacterized protein</fullName>
    </submittedName>
</protein>
<dbReference type="AlphaFoldDB" id="A0A2H3DFG2"/>
<gene>
    <name evidence="5" type="ORF">ARMGADRAFT_1015204</name>
</gene>
<dbReference type="GO" id="GO:0005975">
    <property type="term" value="P:carbohydrate metabolic process"/>
    <property type="evidence" value="ECO:0007669"/>
    <property type="project" value="InterPro"/>
</dbReference>
<keyword evidence="2" id="KW-0378">Hydrolase</keyword>
<dbReference type="Pfam" id="PF00232">
    <property type="entry name" value="Glyco_hydro_1"/>
    <property type="match status" value="1"/>
</dbReference>
<proteinExistence type="inferred from homology"/>